<dbReference type="AlphaFoldDB" id="A0A267HS78"/>
<dbReference type="Proteomes" id="UP000216797">
    <property type="component" value="Unassembled WGS sequence"/>
</dbReference>
<sequence length="70" mass="8316">MRDINDVELHDGDYIKLSRHSKNVYQYFQKNKYFKKITGKQLLEVALFTRKGKIAVVKVDKGSWEKENPK</sequence>
<name>A0A267HS78_9ENTE</name>
<protein>
    <submittedName>
        <fullName evidence="1">Uncharacterized protein</fullName>
    </submittedName>
</protein>
<evidence type="ECO:0000313" key="2">
    <source>
        <dbReference type="Proteomes" id="UP000216797"/>
    </source>
</evidence>
<proteinExistence type="predicted"/>
<evidence type="ECO:0000313" key="1">
    <source>
        <dbReference type="EMBL" id="PAB01092.1"/>
    </source>
</evidence>
<keyword evidence="2" id="KW-1185">Reference proteome</keyword>
<accession>A0A267HS78</accession>
<reference evidence="1 2" key="1">
    <citation type="submission" date="2015-08" db="EMBL/GenBank/DDBJ databases">
        <title>Enterococcus genome sequence.</title>
        <authorList>
            <person name="Acedo J.Z."/>
            <person name="Vederas J.C."/>
        </authorList>
    </citation>
    <scope>NUCLEOTIDE SEQUENCE [LARGE SCALE GENOMIC DNA]</scope>
    <source>
        <strain evidence="1 2">49</strain>
    </source>
</reference>
<comment type="caution">
    <text evidence="1">The sequence shown here is derived from an EMBL/GenBank/DDBJ whole genome shotgun (WGS) entry which is preliminary data.</text>
</comment>
<organism evidence="1 2">
    <name type="scientific">Enterococcus canintestini</name>
    <dbReference type="NCBI Taxonomy" id="317010"/>
    <lineage>
        <taxon>Bacteria</taxon>
        <taxon>Bacillati</taxon>
        <taxon>Bacillota</taxon>
        <taxon>Bacilli</taxon>
        <taxon>Lactobacillales</taxon>
        <taxon>Enterococcaceae</taxon>
        <taxon>Enterococcus</taxon>
    </lineage>
</organism>
<dbReference type="EMBL" id="LHUG01000005">
    <property type="protein sequence ID" value="PAB01092.1"/>
    <property type="molecule type" value="Genomic_DNA"/>
</dbReference>
<gene>
    <name evidence="1" type="ORF">AKL21_07505</name>
</gene>